<protein>
    <recommendedName>
        <fullName evidence="1">VWFA domain-containing protein</fullName>
    </recommendedName>
</protein>
<dbReference type="PROSITE" id="PS50234">
    <property type="entry name" value="VWFA"/>
    <property type="match status" value="1"/>
</dbReference>
<dbReference type="EMBL" id="AMQN01007564">
    <property type="status" value="NOT_ANNOTATED_CDS"/>
    <property type="molecule type" value="Genomic_DNA"/>
</dbReference>
<name>R7URS8_CAPTE</name>
<dbReference type="STRING" id="283909.R7URS8"/>
<reference evidence="4" key="1">
    <citation type="submission" date="2012-12" db="EMBL/GenBank/DDBJ databases">
        <authorList>
            <person name="Hellsten U."/>
            <person name="Grimwood J."/>
            <person name="Chapman J.A."/>
            <person name="Shapiro H."/>
            <person name="Aerts A."/>
            <person name="Otillar R.P."/>
            <person name="Terry A.Y."/>
            <person name="Boore J.L."/>
            <person name="Simakov O."/>
            <person name="Marletaz F."/>
            <person name="Cho S.-J."/>
            <person name="Edsinger-Gonzales E."/>
            <person name="Havlak P."/>
            <person name="Kuo D.-H."/>
            <person name="Larsson T."/>
            <person name="Lv J."/>
            <person name="Arendt D."/>
            <person name="Savage R."/>
            <person name="Osoegawa K."/>
            <person name="de Jong P."/>
            <person name="Lindberg D.R."/>
            <person name="Seaver E.C."/>
            <person name="Weisblat D.A."/>
            <person name="Putnam N.H."/>
            <person name="Grigoriev I.V."/>
            <person name="Rokhsar D.S."/>
        </authorList>
    </citation>
    <scope>NUCLEOTIDE SEQUENCE</scope>
    <source>
        <strain evidence="4">I ESC-2004</strain>
    </source>
</reference>
<feature type="non-terminal residue" evidence="2">
    <location>
        <position position="102"/>
    </location>
</feature>
<dbReference type="HOGENOM" id="CLU_008905_5_1_1"/>
<dbReference type="PANTHER" id="PTHR22588">
    <property type="entry name" value="VWFA DOMAIN-CONTAINING PROTEIN"/>
    <property type="match status" value="1"/>
</dbReference>
<dbReference type="CDD" id="cd01450">
    <property type="entry name" value="vWFA_subfamily_ECM"/>
    <property type="match status" value="1"/>
</dbReference>
<evidence type="ECO:0000313" key="2">
    <source>
        <dbReference type="EMBL" id="ELU06076.1"/>
    </source>
</evidence>
<dbReference type="Gene3D" id="3.40.50.410">
    <property type="entry name" value="von Willebrand factor, type A domain"/>
    <property type="match status" value="1"/>
</dbReference>
<evidence type="ECO:0000313" key="4">
    <source>
        <dbReference type="Proteomes" id="UP000014760"/>
    </source>
</evidence>
<feature type="non-terminal residue" evidence="2">
    <location>
        <position position="1"/>
    </location>
</feature>
<dbReference type="InterPro" id="IPR036465">
    <property type="entry name" value="vWFA_dom_sf"/>
</dbReference>
<dbReference type="InterPro" id="IPR002035">
    <property type="entry name" value="VWF_A"/>
</dbReference>
<evidence type="ECO:0000313" key="3">
    <source>
        <dbReference type="EnsemblMetazoa" id="CapteP79789"/>
    </source>
</evidence>
<gene>
    <name evidence="2" type="ORF">CAPTEDRAFT_79789</name>
</gene>
<organism evidence="2">
    <name type="scientific">Capitella teleta</name>
    <name type="common">Polychaete worm</name>
    <dbReference type="NCBI Taxonomy" id="283909"/>
    <lineage>
        <taxon>Eukaryota</taxon>
        <taxon>Metazoa</taxon>
        <taxon>Spiralia</taxon>
        <taxon>Lophotrochozoa</taxon>
        <taxon>Annelida</taxon>
        <taxon>Polychaeta</taxon>
        <taxon>Sedentaria</taxon>
        <taxon>Scolecida</taxon>
        <taxon>Capitellidae</taxon>
        <taxon>Capitella</taxon>
    </lineage>
</organism>
<dbReference type="PRINTS" id="PR00453">
    <property type="entry name" value="VWFADOMAIN"/>
</dbReference>
<proteinExistence type="predicted"/>
<keyword evidence="4" id="KW-1185">Reference proteome</keyword>
<sequence>ADIVFALDSSGSLGLSNWKKILEFTKTLIGELVIGNSGMQIGVISYGTKATVHLDLDDYTTQNRLYSAIDDIPWKDQETNTSGAIRTMRTILFTEARGDRLD</sequence>
<accession>R7URS8</accession>
<dbReference type="SUPFAM" id="SSF53300">
    <property type="entry name" value="vWA-like"/>
    <property type="match status" value="1"/>
</dbReference>
<dbReference type="OrthoDB" id="199024at2759"/>
<feature type="domain" description="VWFA" evidence="1">
    <location>
        <begin position="2"/>
        <end position="102"/>
    </location>
</feature>
<evidence type="ECO:0000259" key="1">
    <source>
        <dbReference type="PROSITE" id="PS50234"/>
    </source>
</evidence>
<dbReference type="Proteomes" id="UP000014760">
    <property type="component" value="Unassembled WGS sequence"/>
</dbReference>
<dbReference type="Pfam" id="PF00092">
    <property type="entry name" value="VWA"/>
    <property type="match status" value="1"/>
</dbReference>
<reference evidence="2 4" key="2">
    <citation type="journal article" date="2013" name="Nature">
        <title>Insights into bilaterian evolution from three spiralian genomes.</title>
        <authorList>
            <person name="Simakov O."/>
            <person name="Marletaz F."/>
            <person name="Cho S.J."/>
            <person name="Edsinger-Gonzales E."/>
            <person name="Havlak P."/>
            <person name="Hellsten U."/>
            <person name="Kuo D.H."/>
            <person name="Larsson T."/>
            <person name="Lv J."/>
            <person name="Arendt D."/>
            <person name="Savage R."/>
            <person name="Osoegawa K."/>
            <person name="de Jong P."/>
            <person name="Grimwood J."/>
            <person name="Chapman J.A."/>
            <person name="Shapiro H."/>
            <person name="Aerts A."/>
            <person name="Otillar R.P."/>
            <person name="Terry A.Y."/>
            <person name="Boore J.L."/>
            <person name="Grigoriev I.V."/>
            <person name="Lindberg D.R."/>
            <person name="Seaver E.C."/>
            <person name="Weisblat D.A."/>
            <person name="Putnam N.H."/>
            <person name="Rokhsar D.S."/>
        </authorList>
    </citation>
    <scope>NUCLEOTIDE SEQUENCE</scope>
    <source>
        <strain evidence="2 4">I ESC-2004</strain>
    </source>
</reference>
<dbReference type="InterPro" id="IPR052229">
    <property type="entry name" value="Collagen-VI/PIF"/>
</dbReference>
<dbReference type="EnsemblMetazoa" id="CapteT79789">
    <property type="protein sequence ID" value="CapteP79789"/>
    <property type="gene ID" value="CapteG79789"/>
</dbReference>
<dbReference type="OMA" id="VIVVIDX"/>
<dbReference type="AlphaFoldDB" id="R7URS8"/>
<dbReference type="EMBL" id="KB300950">
    <property type="protein sequence ID" value="ELU06076.1"/>
    <property type="molecule type" value="Genomic_DNA"/>
</dbReference>
<dbReference type="PANTHER" id="PTHR22588:SF3">
    <property type="entry name" value="VWFA DOMAIN-CONTAINING PROTEIN"/>
    <property type="match status" value="1"/>
</dbReference>
<reference evidence="3" key="3">
    <citation type="submission" date="2015-06" db="UniProtKB">
        <authorList>
            <consortium name="EnsemblMetazoa"/>
        </authorList>
    </citation>
    <scope>IDENTIFICATION</scope>
</reference>